<keyword evidence="3" id="KW-1185">Reference proteome</keyword>
<accession>A0A9W7G3V8</accession>
<proteinExistence type="predicted"/>
<organism evidence="2 3">
    <name type="scientific">Triparma retinervis</name>
    <dbReference type="NCBI Taxonomy" id="2557542"/>
    <lineage>
        <taxon>Eukaryota</taxon>
        <taxon>Sar</taxon>
        <taxon>Stramenopiles</taxon>
        <taxon>Ochrophyta</taxon>
        <taxon>Bolidophyceae</taxon>
        <taxon>Parmales</taxon>
        <taxon>Triparmaceae</taxon>
        <taxon>Triparma</taxon>
    </lineage>
</organism>
<comment type="caution">
    <text evidence="2">The sequence shown here is derived from an EMBL/GenBank/DDBJ whole genome shotgun (WGS) entry which is preliminary data.</text>
</comment>
<dbReference type="AlphaFoldDB" id="A0A9W7G3V8"/>
<dbReference type="OrthoDB" id="10404802at2759"/>
<name>A0A9W7G3V8_9STRA</name>
<evidence type="ECO:0000313" key="2">
    <source>
        <dbReference type="EMBL" id="GMI31493.1"/>
    </source>
</evidence>
<evidence type="ECO:0000256" key="1">
    <source>
        <dbReference type="SAM" id="MobiDB-lite"/>
    </source>
</evidence>
<feature type="compositionally biased region" description="Basic residues" evidence="1">
    <location>
        <begin position="97"/>
        <end position="107"/>
    </location>
</feature>
<dbReference type="Proteomes" id="UP001165082">
    <property type="component" value="Unassembled WGS sequence"/>
</dbReference>
<gene>
    <name evidence="2" type="ORF">TrRE_jg5212</name>
</gene>
<feature type="region of interest" description="Disordered" evidence="1">
    <location>
        <begin position="50"/>
        <end position="129"/>
    </location>
</feature>
<evidence type="ECO:0000313" key="3">
    <source>
        <dbReference type="Proteomes" id="UP001165082"/>
    </source>
</evidence>
<sequence length="422" mass="46922">MKLQEEEEALAASNLAAEAASAALATQLGEAEAAAKAAKGVTHCALGVVLLDDDGGGDDDDDSAERGEGGEYINFNEDTAEDSSDELPPPPQAPSSPKRKKVKKKKKTKEEQEAELKLQTYDPAFKASPQTDEEDFYKVSFSTVEVKEYKRDIAFWSVPGVGSWPLGLSTTTIVGDYWGDVDTFEHRKGIDLEERKKHLTEDERKCYTGETRQFDYSGTKKNPIFRRSAEKERKHLLCVAIDPEHEDFQQHKQRKRGLSDADFQQMADGSLDVMQDLLKEVETLGREFDAIRDERDRVGCSCTKLKTKGMREPRLKEELLKRGLPSTGPKDSCSAKLRAHLATECICTVDCPCSEEGIMCHFDICGCFKLPDGKKNKKGQCGSKAGVYKFDQGRINENRNRWIEGGLDFVDGGAVCRTAVDK</sequence>
<feature type="compositionally biased region" description="Acidic residues" evidence="1">
    <location>
        <begin position="51"/>
        <end position="63"/>
    </location>
</feature>
<protein>
    <submittedName>
        <fullName evidence="2">Uncharacterized protein</fullName>
    </submittedName>
</protein>
<dbReference type="EMBL" id="BRXZ01007672">
    <property type="protein sequence ID" value="GMI31493.1"/>
    <property type="molecule type" value="Genomic_DNA"/>
</dbReference>
<reference evidence="2" key="1">
    <citation type="submission" date="2022-07" db="EMBL/GenBank/DDBJ databases">
        <title>Genome analysis of Parmales, a sister group of diatoms, reveals the evolutionary specialization of diatoms from phago-mixotrophs to photoautotrophs.</title>
        <authorList>
            <person name="Ban H."/>
            <person name="Sato S."/>
            <person name="Yoshikawa S."/>
            <person name="Kazumasa Y."/>
            <person name="Nakamura Y."/>
            <person name="Ichinomiya M."/>
            <person name="Saitoh K."/>
            <person name="Sato N."/>
            <person name="Blanc-Mathieu R."/>
            <person name="Endo H."/>
            <person name="Kuwata A."/>
            <person name="Ogata H."/>
        </authorList>
    </citation>
    <scope>NUCLEOTIDE SEQUENCE</scope>
</reference>